<feature type="region of interest" description="Disordered" evidence="1">
    <location>
        <begin position="65"/>
        <end position="149"/>
    </location>
</feature>
<evidence type="ECO:0000313" key="6">
    <source>
        <dbReference type="Proteomes" id="UP000196640"/>
    </source>
</evidence>
<keyword evidence="2" id="KW-0812">Transmembrane</keyword>
<feature type="compositionally biased region" description="Pro residues" evidence="1">
    <location>
        <begin position="91"/>
        <end position="100"/>
    </location>
</feature>
<keyword evidence="7" id="KW-1185">Reference proteome</keyword>
<feature type="compositionally biased region" description="Basic and acidic residues" evidence="1">
    <location>
        <begin position="65"/>
        <end position="80"/>
    </location>
</feature>
<organism evidence="5 6">
    <name type="scientific">Haematobacter missouriensis</name>
    <dbReference type="NCBI Taxonomy" id="366616"/>
    <lineage>
        <taxon>Bacteria</taxon>
        <taxon>Pseudomonadati</taxon>
        <taxon>Pseudomonadota</taxon>
        <taxon>Alphaproteobacteria</taxon>
        <taxon>Rhodobacterales</taxon>
        <taxon>Paracoccaceae</taxon>
        <taxon>Haematobacter</taxon>
    </lineage>
</organism>
<evidence type="ECO:0000313" key="7">
    <source>
        <dbReference type="Proteomes" id="UP000214673"/>
    </source>
</evidence>
<dbReference type="STRING" id="366616.CG51_10885"/>
<dbReference type="EMBL" id="NIPV01000017">
    <property type="protein sequence ID" value="OWJ77555.1"/>
    <property type="molecule type" value="Genomic_DNA"/>
</dbReference>
<dbReference type="Proteomes" id="UP000196640">
    <property type="component" value="Unassembled WGS sequence"/>
</dbReference>
<dbReference type="OrthoDB" id="7159357at2"/>
<proteinExistence type="predicted"/>
<dbReference type="RefSeq" id="WP_084695203.1">
    <property type="nucleotide sequence ID" value="NZ_CALUEG010000007.1"/>
</dbReference>
<feature type="domain" description="Zinc finger/thioredoxin putative" evidence="3">
    <location>
        <begin position="1"/>
        <end position="36"/>
    </location>
</feature>
<evidence type="ECO:0000313" key="5">
    <source>
        <dbReference type="EMBL" id="OWJ86420.1"/>
    </source>
</evidence>
<dbReference type="AlphaFoldDB" id="A0A212AY78"/>
<evidence type="ECO:0000256" key="1">
    <source>
        <dbReference type="SAM" id="MobiDB-lite"/>
    </source>
</evidence>
<dbReference type="Proteomes" id="UP000214673">
    <property type="component" value="Unassembled WGS sequence"/>
</dbReference>
<comment type="caution">
    <text evidence="5">The sequence shown here is derived from an EMBL/GenBank/DDBJ whole genome shotgun (WGS) entry which is preliminary data.</text>
</comment>
<dbReference type="EMBL" id="NIPX01000001">
    <property type="protein sequence ID" value="OWJ86420.1"/>
    <property type="molecule type" value="Genomic_DNA"/>
</dbReference>
<name>A0A212AY78_9RHOB</name>
<keyword evidence="2" id="KW-1133">Transmembrane helix</keyword>
<protein>
    <recommendedName>
        <fullName evidence="3">Zinc finger/thioredoxin putative domain-containing protein</fullName>
    </recommendedName>
</protein>
<evidence type="ECO:0000259" key="3">
    <source>
        <dbReference type="Pfam" id="PF13717"/>
    </source>
</evidence>
<reference evidence="6 7" key="1">
    <citation type="submission" date="2016-11" db="EMBL/GenBank/DDBJ databases">
        <title>Comparison of Traditional DNA-DNA Hybridization with In Silico Genomic Analysis.</title>
        <authorList>
            <person name="Nicholson A.C."/>
            <person name="Sammons S."/>
            <person name="Humrighouse B.W."/>
            <person name="Graziano J."/>
            <person name="Lasker B."/>
            <person name="Whitney A.M."/>
            <person name="Mcquiston J.R."/>
        </authorList>
    </citation>
    <scope>NUCLEOTIDE SEQUENCE [LARGE SCALE GENOMIC DNA]</scope>
    <source>
        <strain evidence="4 7">H1892</strain>
        <strain evidence="5 6">H2381</strain>
    </source>
</reference>
<evidence type="ECO:0000313" key="4">
    <source>
        <dbReference type="EMBL" id="OWJ77555.1"/>
    </source>
</evidence>
<dbReference type="Pfam" id="PF13717">
    <property type="entry name" value="Zn_ribbon_4"/>
    <property type="match status" value="1"/>
</dbReference>
<dbReference type="NCBIfam" id="TIGR02098">
    <property type="entry name" value="MJ0042_CXXC"/>
    <property type="match status" value="1"/>
</dbReference>
<accession>A0A212AY78</accession>
<sequence length="234" mass="25359">MRLICANCGAQYEISDTAIPPQGREVQCAACGHSWFQTREDATPAPLPRRPVDEGVLNVLREEAAREAEVRRGPNRDSEARATQAAERPPEPTPADPPIAPAIGRLPDVDQPQDIPLREPTLPAPAKSAQPVASPARPRNWEPAPGPVDMPVNQALENFVNEEESERGRRRFNIGFVCGLLLIACLVALYIVGPGLAVDMPGLAPYITTYVENVNAARIWLRDLATPLLGAMQG</sequence>
<dbReference type="InterPro" id="IPR011723">
    <property type="entry name" value="Znf/thioredoxin_put"/>
</dbReference>
<keyword evidence="2" id="KW-0472">Membrane</keyword>
<gene>
    <name evidence="5" type="ORF">CDV52_00190</name>
    <name evidence="4" type="ORF">CDV53_05565</name>
</gene>
<evidence type="ECO:0000256" key="2">
    <source>
        <dbReference type="SAM" id="Phobius"/>
    </source>
</evidence>
<feature type="transmembrane region" description="Helical" evidence="2">
    <location>
        <begin position="172"/>
        <end position="193"/>
    </location>
</feature>